<dbReference type="InterPro" id="IPR051121">
    <property type="entry name" value="FAH"/>
</dbReference>
<protein>
    <submittedName>
        <fullName evidence="6">5-carboxymethyl-2-hydroxymuconate Delta-isomerase</fullName>
        <ecNumber evidence="6">5.3.3.10</ecNumber>
    </submittedName>
</protein>
<accession>F0QDK3</accession>
<keyword evidence="7" id="KW-1185">Reference proteome</keyword>
<evidence type="ECO:0000256" key="3">
    <source>
        <dbReference type="ARBA" id="ARBA00022723"/>
    </source>
</evidence>
<dbReference type="AlphaFoldDB" id="F0QDK3"/>
<dbReference type="Pfam" id="PF01557">
    <property type="entry name" value="FAA_hydrolase"/>
    <property type="match status" value="1"/>
</dbReference>
<dbReference type="GO" id="GO:0008704">
    <property type="term" value="F:5-carboxymethyl-2-hydroxymuconate delta-isomerase activity"/>
    <property type="evidence" value="ECO:0007669"/>
    <property type="project" value="UniProtKB-EC"/>
</dbReference>
<evidence type="ECO:0000256" key="4">
    <source>
        <dbReference type="ARBA" id="ARBA00022801"/>
    </source>
</evidence>
<evidence type="ECO:0000256" key="2">
    <source>
        <dbReference type="ARBA" id="ARBA00010211"/>
    </source>
</evidence>
<feature type="domain" description="Fumarylacetoacetase-like C-terminal" evidence="5">
    <location>
        <begin position="90"/>
        <end position="294"/>
    </location>
</feature>
<dbReference type="GO" id="GO:0019752">
    <property type="term" value="P:carboxylic acid metabolic process"/>
    <property type="evidence" value="ECO:0007669"/>
    <property type="project" value="UniProtKB-ARBA"/>
</dbReference>
<gene>
    <name evidence="6" type="ordered locus">Acav_3665</name>
</gene>
<comment type="cofactor">
    <cofactor evidence="1">
        <name>Mg(2+)</name>
        <dbReference type="ChEBI" id="CHEBI:18420"/>
    </cofactor>
</comment>
<evidence type="ECO:0000256" key="1">
    <source>
        <dbReference type="ARBA" id="ARBA00001946"/>
    </source>
</evidence>
<keyword evidence="4" id="KW-0378">Hydrolase</keyword>
<dbReference type="PANTHER" id="PTHR42796:SF4">
    <property type="entry name" value="FUMARYLACETOACETATE HYDROLASE DOMAIN-CONTAINING PROTEIN 2A"/>
    <property type="match status" value="1"/>
</dbReference>
<dbReference type="PANTHER" id="PTHR42796">
    <property type="entry name" value="FUMARYLACETOACETATE HYDROLASE DOMAIN-CONTAINING PROTEIN 2A-RELATED"/>
    <property type="match status" value="1"/>
</dbReference>
<evidence type="ECO:0000313" key="6">
    <source>
        <dbReference type="EMBL" id="ADX47563.1"/>
    </source>
</evidence>
<dbReference type="KEGG" id="aaa:Acav_3665"/>
<comment type="similarity">
    <text evidence="2">Belongs to the FAH family.</text>
</comment>
<reference evidence="6" key="1">
    <citation type="submission" date="2011-02" db="EMBL/GenBank/DDBJ databases">
        <title>Complete sequence of Acidovorax avenae subsp. avenae ATCC 19860.</title>
        <authorList>
            <consortium name="US DOE Joint Genome Institute"/>
            <person name="Lucas S."/>
            <person name="Copeland A."/>
            <person name="Lapidus A."/>
            <person name="Cheng J.-F."/>
            <person name="Goodwin L."/>
            <person name="Pitluck S."/>
            <person name="Chertkov O."/>
            <person name="Held B."/>
            <person name="Detter J.C."/>
            <person name="Han C."/>
            <person name="Tapia R."/>
            <person name="Land M."/>
            <person name="Hauser L."/>
            <person name="Kyrpides N."/>
            <person name="Ivanova N."/>
            <person name="Ovchinnikova G."/>
            <person name="Pagani I."/>
            <person name="Gordon S."/>
            <person name="Woyke T."/>
        </authorList>
    </citation>
    <scope>NUCLEOTIDE SEQUENCE</scope>
    <source>
        <strain evidence="6">ATCC 19860</strain>
    </source>
</reference>
<dbReference type="GO" id="GO:0046872">
    <property type="term" value="F:metal ion binding"/>
    <property type="evidence" value="ECO:0007669"/>
    <property type="project" value="UniProtKB-KW"/>
</dbReference>
<dbReference type="SUPFAM" id="SSF56529">
    <property type="entry name" value="FAH"/>
    <property type="match status" value="1"/>
</dbReference>
<dbReference type="Proteomes" id="UP000002482">
    <property type="component" value="Chromosome"/>
</dbReference>
<keyword evidence="6" id="KW-0413">Isomerase</keyword>
<dbReference type="Gene3D" id="3.90.850.10">
    <property type="entry name" value="Fumarylacetoacetase-like, C-terminal domain"/>
    <property type="match status" value="1"/>
</dbReference>
<dbReference type="FunFam" id="3.90.850.10:FF:000002">
    <property type="entry name" value="2-hydroxyhepta-2,4-diene-1,7-dioate isomerase"/>
    <property type="match status" value="1"/>
</dbReference>
<dbReference type="EC" id="5.3.3.10" evidence="6"/>
<dbReference type="InterPro" id="IPR036663">
    <property type="entry name" value="Fumarylacetoacetase_C_sf"/>
</dbReference>
<evidence type="ECO:0000259" key="5">
    <source>
        <dbReference type="Pfam" id="PF01557"/>
    </source>
</evidence>
<evidence type="ECO:0000313" key="7">
    <source>
        <dbReference type="Proteomes" id="UP000002482"/>
    </source>
</evidence>
<dbReference type="HOGENOM" id="CLU_028458_3_0_4"/>
<dbReference type="EMBL" id="CP002521">
    <property type="protein sequence ID" value="ADX47563.1"/>
    <property type="molecule type" value="Genomic_DNA"/>
</dbReference>
<sequence>MGRAAPSSQPSEDTALKIASFQHAGQATYGVLRGDDFLLPGDDFLRRHPDLRSVLAAQALPALADATASGARAVRAADTRALPVIPQPGKIICVGLNYKTHVAETRRADSEYPSLFLRFTDSLAAQGDEVLRPSFSERFDWEGELAFVIGQGGRHIPKADAFEHIAGYACFNDISVRDWQRHTHQFTPGKNFPGTAPFGPCLVTRDEVPDVARLTLETRLNGEVMQHASVGDLIFDIPTIVEYVSRFTPLSPGDVIATGTPGGVGDRREPPRYMKHGDTVEVEITGLGILRNRIGTDA</sequence>
<dbReference type="GO" id="GO:0016787">
    <property type="term" value="F:hydrolase activity"/>
    <property type="evidence" value="ECO:0007669"/>
    <property type="project" value="UniProtKB-KW"/>
</dbReference>
<keyword evidence="3" id="KW-0479">Metal-binding</keyword>
<proteinExistence type="inferred from homology"/>
<dbReference type="InterPro" id="IPR011234">
    <property type="entry name" value="Fumarylacetoacetase-like_C"/>
</dbReference>
<organism evidence="6 7">
    <name type="scientific">Paracidovorax avenae (strain ATCC 19860 / DSM 7227 / CCUG 15838 / JCM 20985 / LMG 2117 / NCPPB 1011)</name>
    <name type="common">Acidovorax avenae</name>
    <dbReference type="NCBI Taxonomy" id="643561"/>
    <lineage>
        <taxon>Bacteria</taxon>
        <taxon>Pseudomonadati</taxon>
        <taxon>Pseudomonadota</taxon>
        <taxon>Betaproteobacteria</taxon>
        <taxon>Burkholderiales</taxon>
        <taxon>Comamonadaceae</taxon>
        <taxon>Paracidovorax</taxon>
    </lineage>
</organism>
<name>F0QDK3_PARA1</name>